<feature type="transmembrane region" description="Helical" evidence="11">
    <location>
        <begin position="215"/>
        <end position="232"/>
    </location>
</feature>
<evidence type="ECO:0000259" key="12">
    <source>
        <dbReference type="Pfam" id="PF00999"/>
    </source>
</evidence>
<evidence type="ECO:0000256" key="1">
    <source>
        <dbReference type="ARBA" id="ARBA00004141"/>
    </source>
</evidence>
<organism evidence="13 14">
    <name type="scientific">Symmachiella dynata</name>
    <dbReference type="NCBI Taxonomy" id="2527995"/>
    <lineage>
        <taxon>Bacteria</taxon>
        <taxon>Pseudomonadati</taxon>
        <taxon>Planctomycetota</taxon>
        <taxon>Planctomycetia</taxon>
        <taxon>Planctomycetales</taxon>
        <taxon>Planctomycetaceae</taxon>
        <taxon>Symmachiella</taxon>
    </lineage>
</organism>
<feature type="transmembrane region" description="Helical" evidence="11">
    <location>
        <begin position="348"/>
        <end position="381"/>
    </location>
</feature>
<dbReference type="AlphaFoldDB" id="A0A517ZKZ1"/>
<feature type="transmembrane region" description="Helical" evidence="11">
    <location>
        <begin position="95"/>
        <end position="112"/>
    </location>
</feature>
<feature type="transmembrane region" description="Helical" evidence="11">
    <location>
        <begin position="312"/>
        <end position="336"/>
    </location>
</feature>
<dbReference type="KEGG" id="sdyn:Mal52_16310"/>
<protein>
    <submittedName>
        <fullName evidence="13">High-affinity Na(+)/H(+) antiporter NhaS3</fullName>
    </submittedName>
</protein>
<dbReference type="Gene3D" id="1.20.1530.20">
    <property type="match status" value="1"/>
</dbReference>
<sequence length="535" mass="56091">MSGKLSQTIEPLKLANNPRNRRGAWTWRWMALLLFAALIISGGRLNSAWAQATATDHPPAAGEQAAGDAAHAEGAAEDHEEGHEEGHSGGHSDPVAPLLAGICIILFLAKVGGDLAERAKMPAVLGELLVGVLMGNFLLLTGSDVLEFLKPPNGELLMGELVFGPQEKIGEFVSKRMEPGATLDMLARVGVILLLFEVGLETSVKQMLSVGKSSLFVAVLGVIAPFALGYIVSRMIIPDAGSNAHLFIGATLCATSVGITARVLKDLGKHQDKEGQIILGAAVIDDVLGLVILAVVTGIIEHGSVDPTALGKTIGLTMAFLGGAVLLGTMLITRPLFKFASVLRGHGLLVATALVICFGFSWLANVVGLAPIVGAFAAGLILERAHYKELGQKEHFELEEALEPLTALLVPIFFVQMGIQVDLRSFANTDVLTLAAGITIVAIIGKQVCSFGVLEKGLNRPAVGLGMIPRGEVGLIFASIGRGLKAPGTGEAIIDDGTYSAVVVMVMVTTMITPPALKWQLTRKQSAPPPPPEEV</sequence>
<dbReference type="GO" id="GO:0015297">
    <property type="term" value="F:antiporter activity"/>
    <property type="evidence" value="ECO:0007669"/>
    <property type="project" value="UniProtKB-KW"/>
</dbReference>
<reference evidence="13 14" key="1">
    <citation type="submission" date="2019-02" db="EMBL/GenBank/DDBJ databases">
        <title>Deep-cultivation of Planctomycetes and their phenomic and genomic characterization uncovers novel biology.</title>
        <authorList>
            <person name="Wiegand S."/>
            <person name="Jogler M."/>
            <person name="Boedeker C."/>
            <person name="Pinto D."/>
            <person name="Vollmers J."/>
            <person name="Rivas-Marin E."/>
            <person name="Kohn T."/>
            <person name="Peeters S.H."/>
            <person name="Heuer A."/>
            <person name="Rast P."/>
            <person name="Oberbeckmann S."/>
            <person name="Bunk B."/>
            <person name="Jeske O."/>
            <person name="Meyerdierks A."/>
            <person name="Storesund J.E."/>
            <person name="Kallscheuer N."/>
            <person name="Luecker S."/>
            <person name="Lage O.M."/>
            <person name="Pohl T."/>
            <person name="Merkel B.J."/>
            <person name="Hornburger P."/>
            <person name="Mueller R.-W."/>
            <person name="Bruemmer F."/>
            <person name="Labrenz M."/>
            <person name="Spormann A.M."/>
            <person name="Op den Camp H."/>
            <person name="Overmann J."/>
            <person name="Amann R."/>
            <person name="Jetten M.S.M."/>
            <person name="Mascher T."/>
            <person name="Medema M.H."/>
            <person name="Devos D.P."/>
            <person name="Kaster A.-K."/>
            <person name="Ovreas L."/>
            <person name="Rohde M."/>
            <person name="Galperin M.Y."/>
            <person name="Jogler C."/>
        </authorList>
    </citation>
    <scope>NUCLEOTIDE SEQUENCE [LARGE SCALE GENOMIC DNA]</scope>
    <source>
        <strain evidence="13 14">Mal52</strain>
    </source>
</reference>
<name>A0A517ZKZ1_9PLAN</name>
<dbReference type="Pfam" id="PF00999">
    <property type="entry name" value="Na_H_Exchanger"/>
    <property type="match status" value="1"/>
</dbReference>
<dbReference type="InterPro" id="IPR006153">
    <property type="entry name" value="Cation/H_exchanger_TM"/>
</dbReference>
<evidence type="ECO:0000256" key="5">
    <source>
        <dbReference type="ARBA" id="ARBA00022989"/>
    </source>
</evidence>
<keyword evidence="5 11" id="KW-1133">Transmembrane helix</keyword>
<comment type="subcellular location">
    <subcellularLocation>
        <location evidence="1">Membrane</location>
        <topology evidence="1">Multi-pass membrane protein</topology>
    </subcellularLocation>
</comment>
<proteinExistence type="predicted"/>
<dbReference type="InterPro" id="IPR038770">
    <property type="entry name" value="Na+/solute_symporter_sf"/>
</dbReference>
<dbReference type="RefSeq" id="WP_145375261.1">
    <property type="nucleotide sequence ID" value="NZ_CP036276.1"/>
</dbReference>
<keyword evidence="8 11" id="KW-0472">Membrane</keyword>
<evidence type="ECO:0000256" key="8">
    <source>
        <dbReference type="ARBA" id="ARBA00023136"/>
    </source>
</evidence>
<dbReference type="PANTHER" id="PTHR43562">
    <property type="entry name" value="NAPA-TYPE SODIUM/HYDROGEN ANTIPORTER"/>
    <property type="match status" value="1"/>
</dbReference>
<feature type="compositionally biased region" description="Low complexity" evidence="10">
    <location>
        <begin position="60"/>
        <end position="69"/>
    </location>
</feature>
<feature type="transmembrane region" description="Helical" evidence="11">
    <location>
        <begin position="244"/>
        <end position="264"/>
    </location>
</feature>
<evidence type="ECO:0000256" key="3">
    <source>
        <dbReference type="ARBA" id="ARBA00022449"/>
    </source>
</evidence>
<evidence type="ECO:0000313" key="14">
    <source>
        <dbReference type="Proteomes" id="UP000319383"/>
    </source>
</evidence>
<keyword evidence="14" id="KW-1185">Reference proteome</keyword>
<dbReference type="GO" id="GO:0016020">
    <property type="term" value="C:membrane"/>
    <property type="evidence" value="ECO:0007669"/>
    <property type="project" value="UniProtKB-SubCell"/>
</dbReference>
<evidence type="ECO:0000256" key="11">
    <source>
        <dbReference type="SAM" id="Phobius"/>
    </source>
</evidence>
<evidence type="ECO:0000256" key="4">
    <source>
        <dbReference type="ARBA" id="ARBA00022692"/>
    </source>
</evidence>
<keyword evidence="9" id="KW-0739">Sodium transport</keyword>
<feature type="compositionally biased region" description="Basic and acidic residues" evidence="10">
    <location>
        <begin position="70"/>
        <end position="90"/>
    </location>
</feature>
<dbReference type="GO" id="GO:0006814">
    <property type="term" value="P:sodium ion transport"/>
    <property type="evidence" value="ECO:0007669"/>
    <property type="project" value="UniProtKB-KW"/>
</dbReference>
<keyword evidence="7" id="KW-0406">Ion transport</keyword>
<keyword evidence="6" id="KW-0915">Sodium</keyword>
<keyword evidence="3" id="KW-0050">Antiport</keyword>
<feature type="transmembrane region" description="Helical" evidence="11">
    <location>
        <begin position="185"/>
        <end position="203"/>
    </location>
</feature>
<keyword evidence="2" id="KW-0813">Transport</keyword>
<feature type="transmembrane region" description="Helical" evidence="11">
    <location>
        <begin position="431"/>
        <end position="454"/>
    </location>
</feature>
<dbReference type="Proteomes" id="UP000319383">
    <property type="component" value="Chromosome"/>
</dbReference>
<feature type="transmembrane region" description="Helical" evidence="11">
    <location>
        <begin position="124"/>
        <end position="142"/>
    </location>
</feature>
<evidence type="ECO:0000256" key="9">
    <source>
        <dbReference type="ARBA" id="ARBA00023201"/>
    </source>
</evidence>
<accession>A0A517ZKZ1</accession>
<dbReference type="EMBL" id="CP036276">
    <property type="protein sequence ID" value="QDU43159.1"/>
    <property type="molecule type" value="Genomic_DNA"/>
</dbReference>
<evidence type="ECO:0000256" key="2">
    <source>
        <dbReference type="ARBA" id="ARBA00022448"/>
    </source>
</evidence>
<gene>
    <name evidence="13" type="primary">nhaS3</name>
    <name evidence="13" type="ORF">Mal52_16310</name>
</gene>
<dbReference type="PANTHER" id="PTHR43562:SF3">
    <property type="entry name" value="SODIUM ION_PROTON EXCHANGER (EUROFUNG)"/>
    <property type="match status" value="1"/>
</dbReference>
<feature type="region of interest" description="Disordered" evidence="10">
    <location>
        <begin position="54"/>
        <end position="91"/>
    </location>
</feature>
<keyword evidence="4 11" id="KW-0812">Transmembrane</keyword>
<feature type="transmembrane region" description="Helical" evidence="11">
    <location>
        <begin position="276"/>
        <end position="300"/>
    </location>
</feature>
<feature type="domain" description="Cation/H+ exchanger transmembrane" evidence="12">
    <location>
        <begin position="105"/>
        <end position="519"/>
    </location>
</feature>
<dbReference type="GO" id="GO:1902600">
    <property type="term" value="P:proton transmembrane transport"/>
    <property type="evidence" value="ECO:0007669"/>
    <property type="project" value="InterPro"/>
</dbReference>
<evidence type="ECO:0000256" key="7">
    <source>
        <dbReference type="ARBA" id="ARBA00023065"/>
    </source>
</evidence>
<evidence type="ECO:0000256" key="10">
    <source>
        <dbReference type="SAM" id="MobiDB-lite"/>
    </source>
</evidence>
<evidence type="ECO:0000256" key="6">
    <source>
        <dbReference type="ARBA" id="ARBA00023053"/>
    </source>
</evidence>
<evidence type="ECO:0000313" key="13">
    <source>
        <dbReference type="EMBL" id="QDU43159.1"/>
    </source>
</evidence>